<feature type="compositionally biased region" description="Low complexity" evidence="1">
    <location>
        <begin position="1"/>
        <end position="24"/>
    </location>
</feature>
<evidence type="ECO:0000313" key="3">
    <source>
        <dbReference type="Proteomes" id="UP000030108"/>
    </source>
</evidence>
<evidence type="ECO:0000313" key="2">
    <source>
        <dbReference type="EMBL" id="EUC56123.1"/>
    </source>
</evidence>
<reference evidence="3" key="1">
    <citation type="journal article" date="2014" name="Genome Announc.">
        <title>Draft genome sequence of the plant-pathogenic soil fungus Rhizoctonia solani anastomosis group 3 strain Rhs1AP.</title>
        <authorList>
            <person name="Cubeta M.A."/>
            <person name="Thomas E."/>
            <person name="Dean R.A."/>
            <person name="Jabaji S."/>
            <person name="Neate S.M."/>
            <person name="Tavantzis S."/>
            <person name="Toda T."/>
            <person name="Vilgalys R."/>
            <person name="Bharathan N."/>
            <person name="Fedorova-Abrams N."/>
            <person name="Pakala S.B."/>
            <person name="Pakala S.M."/>
            <person name="Zafar N."/>
            <person name="Joardar V."/>
            <person name="Losada L."/>
            <person name="Nierman W.C."/>
        </authorList>
    </citation>
    <scope>NUCLEOTIDE SEQUENCE [LARGE SCALE GENOMIC DNA]</scope>
    <source>
        <strain evidence="3">AG-3</strain>
    </source>
</reference>
<name>X8J1B0_9AGAM</name>
<organism evidence="2 3">
    <name type="scientific">Rhizoctonia solani AG-3 Rhs1AP</name>
    <dbReference type="NCBI Taxonomy" id="1086054"/>
    <lineage>
        <taxon>Eukaryota</taxon>
        <taxon>Fungi</taxon>
        <taxon>Dikarya</taxon>
        <taxon>Basidiomycota</taxon>
        <taxon>Agaricomycotina</taxon>
        <taxon>Agaricomycetes</taxon>
        <taxon>Cantharellales</taxon>
        <taxon>Ceratobasidiaceae</taxon>
        <taxon>Rhizoctonia</taxon>
    </lineage>
</organism>
<dbReference type="PANTHER" id="PTHR33266:SF1">
    <property type="entry name" value="F-BOX DOMAIN-CONTAINING PROTEIN"/>
    <property type="match status" value="1"/>
</dbReference>
<evidence type="ECO:0000256" key="1">
    <source>
        <dbReference type="SAM" id="MobiDB-lite"/>
    </source>
</evidence>
<sequence>MSFFLDSTIDIDPQSDDSQSGAQGSDEEVPFNVAEFNSVVIDAIEQYKSSSTDDPPPFYSKEQLWLEDPYTLLYLVIRTFLPESQMDCNLHLKQNRSLLSALQTAYTSHDFASLLSHDAMPDDVKERAPKLEQDITPSTSGSLQDLQDSRALNFPLLFKAPYIGDMARLLIETLNEEREAYLKNRLANKPYNWTVSVVQSSGMGKSRMAEEAGKTVFTFPINIRQETETDRKAYPPPDSAIRRFFEERVNSNDETQQADYMLLLREMFIRALDLVNARFPGLTGADLARAWANYLAEGETNLKPGHHRQQFYDEVVSEATAKISRRAKLELDELERSLQTSCKRLIKRIQPISDGTNACFVYIDEAHLLTQAIKGGNKDHERNQFHNLGKVLSKLVNYPMFFIFLSTNPSLKGLAPSFTELPFDIYEDKVIDEFGTMTLARACEVDVMVWFGRPLWYTLHKVDSDVDVFQLAMSKLSNNRMSGHESDSILAALGVRVGIAFEGKEITFDEPNRIAANEEKTAVEEQHPYWTQSRLVESHMRVAYSIPQHRGYMHTRAPSEPVLAEAAGQYLFSGNLGGIMIEGPKRLCEALDTGLLASGERRELVARLLVTAARDIALGPLQQMCNRPLYHRPIRVMDFLQGLFHEDHHAEIRDAKSLTRRVGIKSLGEAFHNSFVSFSHFALAGDSEMLSAPALAIALLRGMAIQAKAGQESIDAVIPIHMGSLDDPVSAETTSAINLQVKNRQGLSHCKIDRSITVPNAKMPVISIILELGVTGKQSNTIDVLEVPDKQLCNKDKLGSDDHHYHIVARGCSSEMFRPVTSETEGHYRAMLGAGSVLEDFARCDRKNNVEALRAMKPVVDGEQQIGRYCKMEPEEGSTGLGSS</sequence>
<protein>
    <submittedName>
        <fullName evidence="2">G2/mitotic-specific cyclin cdc13, putative</fullName>
    </submittedName>
</protein>
<dbReference type="OrthoDB" id="3270019at2759"/>
<dbReference type="PANTHER" id="PTHR33266">
    <property type="entry name" value="CHROMOSOME 15, WHOLE GENOME SHOTGUN SEQUENCE"/>
    <property type="match status" value="1"/>
</dbReference>
<dbReference type="EMBL" id="JATN01000322">
    <property type="protein sequence ID" value="EUC56123.1"/>
    <property type="molecule type" value="Genomic_DNA"/>
</dbReference>
<dbReference type="Proteomes" id="UP000030108">
    <property type="component" value="Unassembled WGS sequence"/>
</dbReference>
<accession>X8J1B0</accession>
<dbReference type="AlphaFoldDB" id="X8J1B0"/>
<feature type="region of interest" description="Disordered" evidence="1">
    <location>
        <begin position="1"/>
        <end position="26"/>
    </location>
</feature>
<feature type="non-terminal residue" evidence="2">
    <location>
        <position position="884"/>
    </location>
</feature>
<proteinExistence type="predicted"/>
<comment type="caution">
    <text evidence="2">The sequence shown here is derived from an EMBL/GenBank/DDBJ whole genome shotgun (WGS) entry which is preliminary data.</text>
</comment>
<gene>
    <name evidence="2" type="ORF">RSOL_160820</name>
</gene>